<dbReference type="GO" id="GO:0015288">
    <property type="term" value="F:porin activity"/>
    <property type="evidence" value="ECO:0007669"/>
    <property type="project" value="TreeGrafter"/>
</dbReference>
<dbReference type="InterPro" id="IPR010130">
    <property type="entry name" value="T1SS_OMP_TolC"/>
</dbReference>
<dbReference type="KEGG" id="mros:EHO51_06265"/>
<accession>A0A3G8M3Y8</accession>
<evidence type="ECO:0000256" key="1">
    <source>
        <dbReference type="ARBA" id="ARBA00004442"/>
    </source>
</evidence>
<reference evidence="9 10" key="1">
    <citation type="submission" date="2018-11" db="EMBL/GenBank/DDBJ databases">
        <title>Genome squencing of methanotrophic bacteria isolated from alkaline groundwater in Korea.</title>
        <authorList>
            <person name="Nguyen L.N."/>
        </authorList>
    </citation>
    <scope>NUCLEOTIDE SEQUENCE [LARGE SCALE GENOMIC DNA]</scope>
    <source>
        <strain evidence="9 10">GW6</strain>
    </source>
</reference>
<dbReference type="GO" id="GO:1990281">
    <property type="term" value="C:efflux pump complex"/>
    <property type="evidence" value="ECO:0007669"/>
    <property type="project" value="TreeGrafter"/>
</dbReference>
<dbReference type="SUPFAM" id="SSF56954">
    <property type="entry name" value="Outer membrane efflux proteins (OEP)"/>
    <property type="match status" value="1"/>
</dbReference>
<organism evidence="9 10">
    <name type="scientific">Methylocystis rosea</name>
    <dbReference type="NCBI Taxonomy" id="173366"/>
    <lineage>
        <taxon>Bacteria</taxon>
        <taxon>Pseudomonadati</taxon>
        <taxon>Pseudomonadota</taxon>
        <taxon>Alphaproteobacteria</taxon>
        <taxon>Hyphomicrobiales</taxon>
        <taxon>Methylocystaceae</taxon>
        <taxon>Methylocystis</taxon>
    </lineage>
</organism>
<evidence type="ECO:0000313" key="10">
    <source>
        <dbReference type="Proteomes" id="UP000273982"/>
    </source>
</evidence>
<dbReference type="GO" id="GO:0015562">
    <property type="term" value="F:efflux transmembrane transporter activity"/>
    <property type="evidence" value="ECO:0007669"/>
    <property type="project" value="InterPro"/>
</dbReference>
<keyword evidence="8" id="KW-0732">Signal</keyword>
<dbReference type="Pfam" id="PF02321">
    <property type="entry name" value="OEP"/>
    <property type="match status" value="2"/>
</dbReference>
<protein>
    <submittedName>
        <fullName evidence="9">Channel protein TolC</fullName>
    </submittedName>
</protein>
<keyword evidence="3" id="KW-0813">Transport</keyword>
<comment type="subcellular location">
    <subcellularLocation>
        <location evidence="1">Cell outer membrane</location>
    </subcellularLocation>
</comment>
<evidence type="ECO:0000256" key="7">
    <source>
        <dbReference type="ARBA" id="ARBA00023237"/>
    </source>
</evidence>
<dbReference type="PANTHER" id="PTHR30026:SF22">
    <property type="entry name" value="OUTER MEMBRANE EFFLUX PROTEIN"/>
    <property type="match status" value="1"/>
</dbReference>
<dbReference type="GO" id="GO:0009279">
    <property type="term" value="C:cell outer membrane"/>
    <property type="evidence" value="ECO:0007669"/>
    <property type="project" value="UniProtKB-SubCell"/>
</dbReference>
<gene>
    <name evidence="9" type="ORF">EHO51_06265</name>
</gene>
<dbReference type="NCBIfam" id="TIGR01844">
    <property type="entry name" value="type_I_sec_TolC"/>
    <property type="match status" value="1"/>
</dbReference>
<dbReference type="PANTHER" id="PTHR30026">
    <property type="entry name" value="OUTER MEMBRANE PROTEIN TOLC"/>
    <property type="match status" value="1"/>
</dbReference>
<evidence type="ECO:0000313" key="9">
    <source>
        <dbReference type="EMBL" id="AZG76364.1"/>
    </source>
</evidence>
<feature type="signal peptide" evidence="8">
    <location>
        <begin position="1"/>
        <end position="39"/>
    </location>
</feature>
<evidence type="ECO:0000256" key="2">
    <source>
        <dbReference type="ARBA" id="ARBA00007613"/>
    </source>
</evidence>
<dbReference type="Proteomes" id="UP000273982">
    <property type="component" value="Chromosome"/>
</dbReference>
<evidence type="ECO:0000256" key="8">
    <source>
        <dbReference type="SAM" id="SignalP"/>
    </source>
</evidence>
<evidence type="ECO:0000256" key="3">
    <source>
        <dbReference type="ARBA" id="ARBA00022448"/>
    </source>
</evidence>
<keyword evidence="6" id="KW-0472">Membrane</keyword>
<evidence type="ECO:0000256" key="5">
    <source>
        <dbReference type="ARBA" id="ARBA00022692"/>
    </source>
</evidence>
<dbReference type="InterPro" id="IPR051906">
    <property type="entry name" value="TolC-like"/>
</dbReference>
<dbReference type="RefSeq" id="WP_124738178.1">
    <property type="nucleotide sequence ID" value="NZ_CP034086.1"/>
</dbReference>
<keyword evidence="4" id="KW-1134">Transmembrane beta strand</keyword>
<dbReference type="Gene3D" id="1.20.1600.10">
    <property type="entry name" value="Outer membrane efflux proteins (OEP)"/>
    <property type="match status" value="1"/>
</dbReference>
<comment type="similarity">
    <text evidence="2">Belongs to the outer membrane factor (OMF) (TC 1.B.17) family.</text>
</comment>
<feature type="chain" id="PRO_5018269964" evidence="8">
    <location>
        <begin position="40"/>
        <end position="490"/>
    </location>
</feature>
<keyword evidence="7" id="KW-0998">Cell outer membrane</keyword>
<evidence type="ECO:0000256" key="4">
    <source>
        <dbReference type="ARBA" id="ARBA00022452"/>
    </source>
</evidence>
<dbReference type="InterPro" id="IPR003423">
    <property type="entry name" value="OMP_efflux"/>
</dbReference>
<dbReference type="EMBL" id="CP034086">
    <property type="protein sequence ID" value="AZG76364.1"/>
    <property type="molecule type" value="Genomic_DNA"/>
</dbReference>
<keyword evidence="5" id="KW-0812">Transmembrane</keyword>
<name>A0A3G8M3Y8_9HYPH</name>
<evidence type="ECO:0000256" key="6">
    <source>
        <dbReference type="ARBA" id="ARBA00023136"/>
    </source>
</evidence>
<proteinExistence type="inferred from homology"/>
<dbReference type="AlphaFoldDB" id="A0A3G8M3Y8"/>
<sequence>MTIDGYGLGWRRSANVLSCTSAAALALAAVALSPGRASAESLRSALARAYYGNPDLNQSRANVRVRDEDAPKAKSGLRPKASITAQAGAQYAAIKIPFGGSSSQQAGAAAGASGDFQDTYVGYPRGATLNMSQTLFDGFRTENSVRQAESGVFAARSTMRLTEQATLQNGATAYMNVLRDTAVVSLRKNNISVLEEQLKQSRDRFQVGEVTRTDVSQAEASVALARSEFYAAQAQLKNSMANYRQIIGAEPKHLEPGRSLEPLLPKSLEQAIAIALVEHPGVTAAFHQVDAAALAVKVAEGALAPNLSVNGQVSNQYDSFLGLPGSKQFTASATAQLNVPLYQGGVEYASVRQAKEQLGQARLNADVQRESVRASVVSSYGLLDTAKASIISGQAAVKAAETALAGVREEAKVGQRTTLDVLNAQQSLLNARVNLVTSQRDRVVASYAALGSIGRLSAQELDLAVALYDPSVHLNQVHDLWFGLDTPDGR</sequence>